<dbReference type="EMBL" id="VFQX01000043">
    <property type="protein sequence ID" value="KAF0975764.1"/>
    <property type="molecule type" value="Genomic_DNA"/>
</dbReference>
<keyword evidence="2" id="KW-1133">Transmembrane helix</keyword>
<evidence type="ECO:0000313" key="3">
    <source>
        <dbReference type="EMBL" id="KAF0975764.1"/>
    </source>
</evidence>
<dbReference type="VEuPathDB" id="AmoebaDB:NF0058790"/>
<evidence type="ECO:0000313" key="4">
    <source>
        <dbReference type="Proteomes" id="UP000444721"/>
    </source>
</evidence>
<accession>A0A6A5BNU5</accession>
<proteinExistence type="predicted"/>
<keyword evidence="2" id="KW-0472">Membrane</keyword>
<comment type="caution">
    <text evidence="3">The sequence shown here is derived from an EMBL/GenBank/DDBJ whole genome shotgun (WGS) entry which is preliminary data.</text>
</comment>
<gene>
    <name evidence="3" type="ORF">FDP41_005091</name>
</gene>
<organism evidence="3 4">
    <name type="scientific">Naegleria fowleri</name>
    <name type="common">Brain eating amoeba</name>
    <dbReference type="NCBI Taxonomy" id="5763"/>
    <lineage>
        <taxon>Eukaryota</taxon>
        <taxon>Discoba</taxon>
        <taxon>Heterolobosea</taxon>
        <taxon>Tetramitia</taxon>
        <taxon>Eutetramitia</taxon>
        <taxon>Vahlkampfiidae</taxon>
        <taxon>Naegleria</taxon>
    </lineage>
</organism>
<dbReference type="Proteomes" id="UP000444721">
    <property type="component" value="Unassembled WGS sequence"/>
</dbReference>
<feature type="region of interest" description="Disordered" evidence="1">
    <location>
        <begin position="148"/>
        <end position="177"/>
    </location>
</feature>
<reference evidence="3 4" key="1">
    <citation type="journal article" date="2019" name="Sci. Rep.">
        <title>Nanopore sequencing improves the draft genome of the human pathogenic amoeba Naegleria fowleri.</title>
        <authorList>
            <person name="Liechti N."/>
            <person name="Schurch N."/>
            <person name="Bruggmann R."/>
            <person name="Wittwer M."/>
        </authorList>
    </citation>
    <scope>NUCLEOTIDE SEQUENCE [LARGE SCALE GENOMIC DNA]</scope>
    <source>
        <strain evidence="3 4">ATCC 30894</strain>
    </source>
</reference>
<dbReference type="VEuPathDB" id="AmoebaDB:FDP41_005091"/>
<sequence>MFQKHFPSGPYATNDRVGSGFFYDRFYTKFKSPKWRAIVLYGAVITLCYYPSKFIYRFVFEHPYWERRQIRKEQEREIKQLVLMSSNRNRKEALNEMFKEYYIGKYVQKQQQQDIMSHDGASSQVEPNTEEILEKMIVEWYGITNEPDRLASPRPRPTTVIQDQGGDGAASTALSSPSSTISRIINTSELFQLFKR</sequence>
<evidence type="ECO:0000256" key="2">
    <source>
        <dbReference type="SAM" id="Phobius"/>
    </source>
</evidence>
<protein>
    <submittedName>
        <fullName evidence="3">Uncharacterized protein</fullName>
    </submittedName>
</protein>
<dbReference type="AlphaFoldDB" id="A0A6A5BNU5"/>
<evidence type="ECO:0000256" key="1">
    <source>
        <dbReference type="SAM" id="MobiDB-lite"/>
    </source>
</evidence>
<dbReference type="VEuPathDB" id="AmoebaDB:NfTy_051550"/>
<keyword evidence="2" id="KW-0812">Transmembrane</keyword>
<dbReference type="OrthoDB" id="10413915at2759"/>
<feature type="transmembrane region" description="Helical" evidence="2">
    <location>
        <begin position="35"/>
        <end position="52"/>
    </location>
</feature>
<dbReference type="GeneID" id="68112309"/>
<dbReference type="RefSeq" id="XP_044560477.1">
    <property type="nucleotide sequence ID" value="XM_044708578.1"/>
</dbReference>
<name>A0A6A5BNU5_NAEFO</name>
<keyword evidence="4" id="KW-1185">Reference proteome</keyword>